<organism evidence="7 8">
    <name type="scientific">Asticcacaulis excentricus (strain ATCC 15261 / DSM 4724 / KCTC 12464 / NCIMB 9791 / VKM B-1370 / CB 48)</name>
    <dbReference type="NCBI Taxonomy" id="573065"/>
    <lineage>
        <taxon>Bacteria</taxon>
        <taxon>Pseudomonadati</taxon>
        <taxon>Pseudomonadota</taxon>
        <taxon>Alphaproteobacteria</taxon>
        <taxon>Caulobacterales</taxon>
        <taxon>Caulobacteraceae</taxon>
        <taxon>Asticcacaulis</taxon>
    </lineage>
</organism>
<dbReference type="RefSeq" id="WP_013478576.1">
    <property type="nucleotide sequence ID" value="NC_014816.1"/>
</dbReference>
<dbReference type="InterPro" id="IPR013249">
    <property type="entry name" value="RNA_pol_sigma70_r4_t2"/>
</dbReference>
<dbReference type="OrthoDB" id="9784272at2"/>
<dbReference type="GO" id="GO:0003677">
    <property type="term" value="F:DNA binding"/>
    <property type="evidence" value="ECO:0007669"/>
    <property type="project" value="InterPro"/>
</dbReference>
<comment type="similarity">
    <text evidence="1">Belongs to the sigma-70 factor family. ECF subfamily.</text>
</comment>
<dbReference type="PANTHER" id="PTHR43133:SF25">
    <property type="entry name" value="RNA POLYMERASE SIGMA FACTOR RFAY-RELATED"/>
    <property type="match status" value="1"/>
</dbReference>
<dbReference type="InterPro" id="IPR007627">
    <property type="entry name" value="RNA_pol_sigma70_r2"/>
</dbReference>
<evidence type="ECO:0000313" key="7">
    <source>
        <dbReference type="EMBL" id="ADU12744.1"/>
    </source>
</evidence>
<dbReference type="CDD" id="cd06171">
    <property type="entry name" value="Sigma70_r4"/>
    <property type="match status" value="1"/>
</dbReference>
<dbReference type="EMBL" id="CP002395">
    <property type="protein sequence ID" value="ADU12744.1"/>
    <property type="molecule type" value="Genomic_DNA"/>
</dbReference>
<dbReference type="HOGENOM" id="CLU_047691_3_0_5"/>
<dbReference type="SUPFAM" id="SSF88659">
    <property type="entry name" value="Sigma3 and sigma4 domains of RNA polymerase sigma factors"/>
    <property type="match status" value="1"/>
</dbReference>
<keyword evidence="4" id="KW-0804">Transcription</keyword>
<dbReference type="InterPro" id="IPR013324">
    <property type="entry name" value="RNA_pol_sigma_r3/r4-like"/>
</dbReference>
<dbReference type="InterPro" id="IPR013325">
    <property type="entry name" value="RNA_pol_sigma_r2"/>
</dbReference>
<dbReference type="NCBIfam" id="TIGR02937">
    <property type="entry name" value="sigma70-ECF"/>
    <property type="match status" value="1"/>
</dbReference>
<dbReference type="InterPro" id="IPR036388">
    <property type="entry name" value="WH-like_DNA-bd_sf"/>
</dbReference>
<keyword evidence="2" id="KW-0805">Transcription regulation</keyword>
<accession>E8RM52</accession>
<reference evidence="8" key="1">
    <citation type="submission" date="2010-12" db="EMBL/GenBank/DDBJ databases">
        <title>Complete sequence of chromosome 1 of Asticcacaulis excentricus CB 48.</title>
        <authorList>
            <consortium name="US DOE Joint Genome Institute"/>
            <person name="Lucas S."/>
            <person name="Copeland A."/>
            <person name="Lapidus A."/>
            <person name="Cheng J.-F."/>
            <person name="Bruce D."/>
            <person name="Goodwin L."/>
            <person name="Pitluck S."/>
            <person name="Teshima H."/>
            <person name="Davenport K."/>
            <person name="Detter J.C."/>
            <person name="Han C."/>
            <person name="Tapia R."/>
            <person name="Land M."/>
            <person name="Hauser L."/>
            <person name="Jeffries C."/>
            <person name="Kyrpides N."/>
            <person name="Ivanova N."/>
            <person name="Ovchinnikova G."/>
            <person name="Brun Y.V."/>
            <person name="Woyke T."/>
        </authorList>
    </citation>
    <scope>NUCLEOTIDE SEQUENCE [LARGE SCALE GENOMIC DNA]</scope>
    <source>
        <strain evidence="8">ATCC 15261 / DSM 4724 / KCTC 12464 / NCIMB 9791 / VKM B-1370 / CB 48</strain>
    </source>
</reference>
<sequence>MTQRRHAQARNGSEAAFAVLVSEHQQAVRLFLRRLAANPADADDLAQEAFVTAWEHIDRLKPGVSFRTFVCGIAWKKAQNDRRRVRRAQSRDGAWLSLRRDAETPTHETRISLEKAMQSLPLDMRAVISLCVAEDYSHVEAARILGLPLGTIKSHSQRGRARLCELLGVEP</sequence>
<dbReference type="Proteomes" id="UP000001492">
    <property type="component" value="Chromosome 1"/>
</dbReference>
<protein>
    <submittedName>
        <fullName evidence="7">RNA polymerase, sigma-24 subunit, ECF subfamily</fullName>
    </submittedName>
</protein>
<dbReference type="Pfam" id="PF08281">
    <property type="entry name" value="Sigma70_r4_2"/>
    <property type="match status" value="1"/>
</dbReference>
<evidence type="ECO:0000259" key="6">
    <source>
        <dbReference type="Pfam" id="PF08281"/>
    </source>
</evidence>
<dbReference type="Pfam" id="PF04542">
    <property type="entry name" value="Sigma70_r2"/>
    <property type="match status" value="1"/>
</dbReference>
<dbReference type="GO" id="GO:0006352">
    <property type="term" value="P:DNA-templated transcription initiation"/>
    <property type="evidence" value="ECO:0007669"/>
    <property type="project" value="InterPro"/>
</dbReference>
<evidence type="ECO:0000256" key="4">
    <source>
        <dbReference type="ARBA" id="ARBA00023163"/>
    </source>
</evidence>
<dbReference type="GO" id="GO:0016987">
    <property type="term" value="F:sigma factor activity"/>
    <property type="evidence" value="ECO:0007669"/>
    <property type="project" value="UniProtKB-KW"/>
</dbReference>
<evidence type="ECO:0000256" key="3">
    <source>
        <dbReference type="ARBA" id="ARBA00023082"/>
    </source>
</evidence>
<dbReference type="eggNOG" id="COG1595">
    <property type="taxonomic scope" value="Bacteria"/>
</dbReference>
<dbReference type="InterPro" id="IPR039425">
    <property type="entry name" value="RNA_pol_sigma-70-like"/>
</dbReference>
<evidence type="ECO:0000256" key="2">
    <source>
        <dbReference type="ARBA" id="ARBA00023015"/>
    </source>
</evidence>
<name>E8RM52_ASTEC</name>
<dbReference type="Gene3D" id="1.10.1740.10">
    <property type="match status" value="1"/>
</dbReference>
<evidence type="ECO:0000259" key="5">
    <source>
        <dbReference type="Pfam" id="PF04542"/>
    </source>
</evidence>
<keyword evidence="8" id="KW-1185">Reference proteome</keyword>
<dbReference type="Gene3D" id="1.10.10.10">
    <property type="entry name" value="Winged helix-like DNA-binding domain superfamily/Winged helix DNA-binding domain"/>
    <property type="match status" value="1"/>
</dbReference>
<evidence type="ECO:0000313" key="8">
    <source>
        <dbReference type="Proteomes" id="UP000001492"/>
    </source>
</evidence>
<dbReference type="PANTHER" id="PTHR43133">
    <property type="entry name" value="RNA POLYMERASE ECF-TYPE SIGMA FACTO"/>
    <property type="match status" value="1"/>
</dbReference>
<dbReference type="InterPro" id="IPR014284">
    <property type="entry name" value="RNA_pol_sigma-70_dom"/>
</dbReference>
<dbReference type="SUPFAM" id="SSF88946">
    <property type="entry name" value="Sigma2 domain of RNA polymerase sigma factors"/>
    <property type="match status" value="1"/>
</dbReference>
<evidence type="ECO:0000256" key="1">
    <source>
        <dbReference type="ARBA" id="ARBA00010641"/>
    </source>
</evidence>
<dbReference type="STRING" id="573065.Astex_1066"/>
<gene>
    <name evidence="7" type="ordered locus">Astex_1066</name>
</gene>
<feature type="domain" description="RNA polymerase sigma factor 70 region 4 type 2" evidence="6">
    <location>
        <begin position="112"/>
        <end position="163"/>
    </location>
</feature>
<feature type="domain" description="RNA polymerase sigma-70 region 2" evidence="5">
    <location>
        <begin position="20"/>
        <end position="87"/>
    </location>
</feature>
<keyword evidence="3" id="KW-0731">Sigma factor</keyword>
<dbReference type="AlphaFoldDB" id="E8RM52"/>
<dbReference type="KEGG" id="aex:Astex_1066"/>
<proteinExistence type="inferred from homology"/>